<dbReference type="AlphaFoldDB" id="A0A371H386"/>
<protein>
    <recommendedName>
        <fullName evidence="3">Copia protein</fullName>
    </recommendedName>
</protein>
<reference evidence="1" key="1">
    <citation type="submission" date="2018-05" db="EMBL/GenBank/DDBJ databases">
        <title>Draft genome of Mucuna pruriens seed.</title>
        <authorList>
            <person name="Nnadi N.E."/>
            <person name="Vos R."/>
            <person name="Hasami M.H."/>
            <person name="Devisetty U.K."/>
            <person name="Aguiy J.C."/>
        </authorList>
    </citation>
    <scope>NUCLEOTIDE SEQUENCE [LARGE SCALE GENOMIC DNA]</scope>
    <source>
        <strain evidence="1">JCA_2017</strain>
    </source>
</reference>
<dbReference type="OrthoDB" id="3344688at2759"/>
<dbReference type="EMBL" id="QJKJ01003697">
    <property type="protein sequence ID" value="RDX97259.1"/>
    <property type="molecule type" value="Genomic_DNA"/>
</dbReference>
<dbReference type="Proteomes" id="UP000257109">
    <property type="component" value="Unassembled WGS sequence"/>
</dbReference>
<gene>
    <name evidence="1" type="ORF">CR513_19989</name>
</gene>
<evidence type="ECO:0000313" key="1">
    <source>
        <dbReference type="EMBL" id="RDX97259.1"/>
    </source>
</evidence>
<name>A0A371H386_MUCPR</name>
<evidence type="ECO:0000313" key="2">
    <source>
        <dbReference type="Proteomes" id="UP000257109"/>
    </source>
</evidence>
<organism evidence="1 2">
    <name type="scientific">Mucuna pruriens</name>
    <name type="common">Velvet bean</name>
    <name type="synonym">Dolichos pruriens</name>
    <dbReference type="NCBI Taxonomy" id="157652"/>
    <lineage>
        <taxon>Eukaryota</taxon>
        <taxon>Viridiplantae</taxon>
        <taxon>Streptophyta</taxon>
        <taxon>Embryophyta</taxon>
        <taxon>Tracheophyta</taxon>
        <taxon>Spermatophyta</taxon>
        <taxon>Magnoliopsida</taxon>
        <taxon>eudicotyledons</taxon>
        <taxon>Gunneridae</taxon>
        <taxon>Pentapetalae</taxon>
        <taxon>rosids</taxon>
        <taxon>fabids</taxon>
        <taxon>Fabales</taxon>
        <taxon>Fabaceae</taxon>
        <taxon>Papilionoideae</taxon>
        <taxon>50 kb inversion clade</taxon>
        <taxon>NPAAA clade</taxon>
        <taxon>indigoferoid/millettioid clade</taxon>
        <taxon>Phaseoleae</taxon>
        <taxon>Mucuna</taxon>
    </lineage>
</organism>
<feature type="non-terminal residue" evidence="1">
    <location>
        <position position="160"/>
    </location>
</feature>
<accession>A0A371H386</accession>
<proteinExistence type="predicted"/>
<evidence type="ECO:0008006" key="3">
    <source>
        <dbReference type="Google" id="ProtNLM"/>
    </source>
</evidence>
<comment type="caution">
    <text evidence="1">The sequence shown here is derived from an EMBL/GenBank/DDBJ whole genome shotgun (WGS) entry which is preliminary data.</text>
</comment>
<keyword evidence="2" id="KW-1185">Reference proteome</keyword>
<sequence length="160" mass="18408">MRDFKDTFYVDSSSRNLIFVSCLDKLGFSFTFGERKINLMLKSQIIGYGSLVDDQKKGVARSFDLLVIIHTKISDPLIPTICDNNVVLFYVKINKTSSGFKHLKVKYLIVRDLVKVDFIMVEHIDTNSIIVDPLINRLKHVVFKRHGENMDIVSYYDVLG</sequence>